<keyword evidence="2" id="KW-0245">EGF-like domain</keyword>
<proteinExistence type="predicted"/>
<dbReference type="PROSITE" id="PS50026">
    <property type="entry name" value="EGF_3"/>
    <property type="match status" value="1"/>
</dbReference>
<evidence type="ECO:0000256" key="2">
    <source>
        <dbReference type="PROSITE-ProRule" id="PRU00076"/>
    </source>
</evidence>
<dbReference type="Proteomes" id="UP000324222">
    <property type="component" value="Unassembled WGS sequence"/>
</dbReference>
<gene>
    <name evidence="4" type="primary">CadN_29</name>
    <name evidence="4" type="ORF">E2C01_041650</name>
</gene>
<sequence length="314" mass="33230">MCTRLLSASNCSPQDPLECVCPGGAEGWQCKVLARTFLGSGWAWVPPIPRCLPTTISLRILTRHPHALLLYAGPMAPTQRPDDTAPTPMLALQLRHGRPQLLGVALMVDRCGRGWKEHADHAPAHCTGRVSWVSPWDLEAWPGSVPLQVAGLAHSPPTADQHRWGEAPIPRPFHGCLSHLTLNGQLVDLGQPAHSGGSAPGCRPQEEACPGGVGSCGYRGACVGGLNQPECMCQPGWAGIECATPTQPATLGEGSYMRVALSFTPPPTALSLQARIRVPRAASGTLVHVAAQHNTAAFTMHTSGAFAEERECGT</sequence>
<organism evidence="4 5">
    <name type="scientific">Portunus trituberculatus</name>
    <name type="common">Swimming crab</name>
    <name type="synonym">Neptunus trituberculatus</name>
    <dbReference type="NCBI Taxonomy" id="210409"/>
    <lineage>
        <taxon>Eukaryota</taxon>
        <taxon>Metazoa</taxon>
        <taxon>Ecdysozoa</taxon>
        <taxon>Arthropoda</taxon>
        <taxon>Crustacea</taxon>
        <taxon>Multicrustacea</taxon>
        <taxon>Malacostraca</taxon>
        <taxon>Eumalacostraca</taxon>
        <taxon>Eucarida</taxon>
        <taxon>Decapoda</taxon>
        <taxon>Pleocyemata</taxon>
        <taxon>Brachyura</taxon>
        <taxon>Eubrachyura</taxon>
        <taxon>Portunoidea</taxon>
        <taxon>Portunidae</taxon>
        <taxon>Portuninae</taxon>
        <taxon>Portunus</taxon>
    </lineage>
</organism>
<evidence type="ECO:0000259" key="3">
    <source>
        <dbReference type="PROSITE" id="PS50026"/>
    </source>
</evidence>
<dbReference type="AlphaFoldDB" id="A0A5B7FRH8"/>
<reference evidence="4 5" key="1">
    <citation type="submission" date="2019-05" db="EMBL/GenBank/DDBJ databases">
        <title>Another draft genome of Portunus trituberculatus and its Hox gene families provides insights of decapod evolution.</title>
        <authorList>
            <person name="Jeong J.-H."/>
            <person name="Song I."/>
            <person name="Kim S."/>
            <person name="Choi T."/>
            <person name="Kim D."/>
            <person name="Ryu S."/>
            <person name="Kim W."/>
        </authorList>
    </citation>
    <scope>NUCLEOTIDE SEQUENCE [LARGE SCALE GENOMIC DNA]</scope>
    <source>
        <tissue evidence="4">Muscle</tissue>
    </source>
</reference>
<protein>
    <submittedName>
        <fullName evidence="4">Neural-cadherin</fullName>
    </submittedName>
</protein>
<feature type="domain" description="EGF-like" evidence="3">
    <location>
        <begin position="205"/>
        <end position="243"/>
    </location>
</feature>
<comment type="caution">
    <text evidence="2">Lacks conserved residue(s) required for the propagation of feature annotation.</text>
</comment>
<dbReference type="PROSITE" id="PS00022">
    <property type="entry name" value="EGF_1"/>
    <property type="match status" value="1"/>
</dbReference>
<keyword evidence="5" id="KW-1185">Reference proteome</keyword>
<dbReference type="EMBL" id="VSRR010007985">
    <property type="protein sequence ID" value="MPC47889.1"/>
    <property type="molecule type" value="Genomic_DNA"/>
</dbReference>
<name>A0A5B7FRH8_PORTR</name>
<dbReference type="OrthoDB" id="6363789at2759"/>
<feature type="disulfide bond" evidence="2">
    <location>
        <begin position="233"/>
        <end position="242"/>
    </location>
</feature>
<keyword evidence="1 2" id="KW-1015">Disulfide bond</keyword>
<accession>A0A5B7FRH8</accession>
<dbReference type="Gene3D" id="2.60.120.200">
    <property type="match status" value="2"/>
</dbReference>
<evidence type="ECO:0000313" key="4">
    <source>
        <dbReference type="EMBL" id="MPC47889.1"/>
    </source>
</evidence>
<comment type="caution">
    <text evidence="4">The sequence shown here is derived from an EMBL/GenBank/DDBJ whole genome shotgun (WGS) entry which is preliminary data.</text>
</comment>
<dbReference type="PROSITE" id="PS01186">
    <property type="entry name" value="EGF_2"/>
    <property type="match status" value="1"/>
</dbReference>
<dbReference type="InterPro" id="IPR013320">
    <property type="entry name" value="ConA-like_dom_sf"/>
</dbReference>
<evidence type="ECO:0000313" key="5">
    <source>
        <dbReference type="Proteomes" id="UP000324222"/>
    </source>
</evidence>
<dbReference type="SUPFAM" id="SSF49899">
    <property type="entry name" value="Concanavalin A-like lectins/glucanases"/>
    <property type="match status" value="1"/>
</dbReference>
<dbReference type="InterPro" id="IPR000742">
    <property type="entry name" value="EGF"/>
</dbReference>
<evidence type="ECO:0000256" key="1">
    <source>
        <dbReference type="ARBA" id="ARBA00023157"/>
    </source>
</evidence>